<keyword evidence="1" id="KW-1133">Transmembrane helix</keyword>
<dbReference type="Proteomes" id="UP001353858">
    <property type="component" value="Unassembled WGS sequence"/>
</dbReference>
<accession>A0AAN7QM93</accession>
<name>A0AAN7QM93_9COLE</name>
<reference evidence="3" key="1">
    <citation type="submission" date="2023-01" db="EMBL/GenBank/DDBJ databases">
        <title>Key to firefly adult light organ development and bioluminescence: homeobox transcription factors regulate luciferase expression and transportation to peroxisome.</title>
        <authorList>
            <person name="Fu X."/>
        </authorList>
    </citation>
    <scope>NUCLEOTIDE SEQUENCE [LARGE SCALE GENOMIC DNA]</scope>
</reference>
<keyword evidence="1" id="KW-0812">Transmembrane</keyword>
<keyword evidence="1" id="KW-0472">Membrane</keyword>
<evidence type="ECO:0000313" key="3">
    <source>
        <dbReference type="Proteomes" id="UP001353858"/>
    </source>
</evidence>
<dbReference type="AlphaFoldDB" id="A0AAN7QM93"/>
<evidence type="ECO:0000256" key="1">
    <source>
        <dbReference type="SAM" id="Phobius"/>
    </source>
</evidence>
<evidence type="ECO:0000313" key="2">
    <source>
        <dbReference type="EMBL" id="KAK4884568.1"/>
    </source>
</evidence>
<proteinExistence type="predicted"/>
<sequence length="114" mass="13497">MDKNIDESIRKPRRSKGTPFFKQRNYYALGFLGLSAITAVLFEFWGQSKKLKNSLLEGKFDYPVELKERIIRQKWSNDPGMTSILKTLDEKKEQEQYPKKQSYFVEMLQKVPDL</sequence>
<organism evidence="2 3">
    <name type="scientific">Aquatica leii</name>
    <dbReference type="NCBI Taxonomy" id="1421715"/>
    <lineage>
        <taxon>Eukaryota</taxon>
        <taxon>Metazoa</taxon>
        <taxon>Ecdysozoa</taxon>
        <taxon>Arthropoda</taxon>
        <taxon>Hexapoda</taxon>
        <taxon>Insecta</taxon>
        <taxon>Pterygota</taxon>
        <taxon>Neoptera</taxon>
        <taxon>Endopterygota</taxon>
        <taxon>Coleoptera</taxon>
        <taxon>Polyphaga</taxon>
        <taxon>Elateriformia</taxon>
        <taxon>Elateroidea</taxon>
        <taxon>Lampyridae</taxon>
        <taxon>Luciolinae</taxon>
        <taxon>Aquatica</taxon>
    </lineage>
</organism>
<keyword evidence="3" id="KW-1185">Reference proteome</keyword>
<comment type="caution">
    <text evidence="2">The sequence shown here is derived from an EMBL/GenBank/DDBJ whole genome shotgun (WGS) entry which is preliminary data.</text>
</comment>
<protein>
    <submittedName>
        <fullName evidence="2">Uncharacterized protein</fullName>
    </submittedName>
</protein>
<dbReference type="EMBL" id="JARPUR010000001">
    <property type="protein sequence ID" value="KAK4884568.1"/>
    <property type="molecule type" value="Genomic_DNA"/>
</dbReference>
<gene>
    <name evidence="2" type="ORF">RN001_000839</name>
</gene>
<feature type="transmembrane region" description="Helical" evidence="1">
    <location>
        <begin position="26"/>
        <end position="45"/>
    </location>
</feature>